<proteinExistence type="predicted"/>
<sequence length="569" mass="63764">MQTRAQKRKQMPELVKQLQDRLYALEKEKTKMAALDTCNVDAPINLPTPKKRKTNALCSSLTPQFPKPRTSTLNVLETSEKSFKIEPNVVKRVTLRRTLQYTSSTRPEPVEDFQSILQRICSGQKFHAPALIVGREKEHQIVREVLQGSERQNGSLFIIGPPGTGKSSSVSELLLEQGFEVVGNDVTTLKPNQAKTSIKVAVKLNCSTFMDPVALYAAVAQQVKKATNWEVPEKLDPFEMDEFLALQRCGSRHTKQMLVVVFDEVDQLLRFSVRMQPTVKEVLCFFVRWAAVVPHNVMFLGIMNGVDMYHQVSRIHVTRDSAIDSQVPRVIFGSYSHQNLLLIMKSYVQSARSSKMKSSEVSSLIEPRALEFIARKVAARDGDARLAISLLQQSARHALQRFSSSETISAASTQVKVTMRNVFQCVASMLSSPVIQKMKQLPRQAKLLLYVITALSPSSNGSDDKNNTKGILQQCDMHKVSEELARLRDLPQTAWVPHLSRDELQTHLMSLDCYALVRQGGGKRGEKTLRPAAVMSTRAFWSTKLYSCVTMTEISGALQDDTSLSKLLL</sequence>
<dbReference type="CDD" id="cd00009">
    <property type="entry name" value="AAA"/>
    <property type="match status" value="1"/>
</dbReference>
<dbReference type="Proteomes" id="UP000286097">
    <property type="component" value="Unassembled WGS sequence"/>
</dbReference>
<protein>
    <recommendedName>
        <fullName evidence="1">Orc1-like AAA ATPase domain-containing protein</fullName>
    </recommendedName>
</protein>
<dbReference type="Gene3D" id="3.40.50.300">
    <property type="entry name" value="P-loop containing nucleotide triphosphate hydrolases"/>
    <property type="match status" value="1"/>
</dbReference>
<dbReference type="Gene3D" id="1.10.8.60">
    <property type="match status" value="1"/>
</dbReference>
<dbReference type="Proteomes" id="UP000282087">
    <property type="component" value="Unassembled WGS sequence"/>
</dbReference>
<evidence type="ECO:0000313" key="3">
    <source>
        <dbReference type="EMBL" id="RQM16105.1"/>
    </source>
</evidence>
<dbReference type="GO" id="GO:0005634">
    <property type="term" value="C:nucleus"/>
    <property type="evidence" value="ECO:0007669"/>
    <property type="project" value="TreeGrafter"/>
</dbReference>
<gene>
    <name evidence="3" type="ORF">DD237_005018</name>
    <name evidence="2" type="ORF">DD238_003822</name>
</gene>
<dbReference type="InterPro" id="IPR050311">
    <property type="entry name" value="ORC1/CDC6"/>
</dbReference>
<dbReference type="InterPro" id="IPR027417">
    <property type="entry name" value="P-loop_NTPase"/>
</dbReference>
<dbReference type="GO" id="GO:0033314">
    <property type="term" value="P:mitotic DNA replication checkpoint signaling"/>
    <property type="evidence" value="ECO:0007669"/>
    <property type="project" value="TreeGrafter"/>
</dbReference>
<evidence type="ECO:0000313" key="4">
    <source>
        <dbReference type="Proteomes" id="UP000282087"/>
    </source>
</evidence>
<comment type="caution">
    <text evidence="2">The sequence shown here is derived from an EMBL/GenBank/DDBJ whole genome shotgun (WGS) entry which is preliminary data.</text>
</comment>
<dbReference type="FunFam" id="1.10.8.60:FF:000379">
    <property type="entry name" value="Origin recognition complex subunit 1"/>
    <property type="match status" value="1"/>
</dbReference>
<dbReference type="PANTHER" id="PTHR10763">
    <property type="entry name" value="CELL DIVISION CONTROL PROTEIN 6-RELATED"/>
    <property type="match status" value="1"/>
</dbReference>
<dbReference type="GO" id="GO:0006270">
    <property type="term" value="P:DNA replication initiation"/>
    <property type="evidence" value="ECO:0007669"/>
    <property type="project" value="TreeGrafter"/>
</dbReference>
<name>A0A3M6VPT3_9STRA</name>
<evidence type="ECO:0000313" key="5">
    <source>
        <dbReference type="Proteomes" id="UP000286097"/>
    </source>
</evidence>
<dbReference type="PANTHER" id="PTHR10763:SF26">
    <property type="entry name" value="CELL DIVISION CONTROL PROTEIN 6 HOMOLOG"/>
    <property type="match status" value="1"/>
</dbReference>
<dbReference type="Pfam" id="PF13191">
    <property type="entry name" value="AAA_16"/>
    <property type="match status" value="1"/>
</dbReference>
<dbReference type="SUPFAM" id="SSF52540">
    <property type="entry name" value="P-loop containing nucleoside triphosphate hydrolases"/>
    <property type="match status" value="1"/>
</dbReference>
<evidence type="ECO:0000259" key="1">
    <source>
        <dbReference type="Pfam" id="PF13191"/>
    </source>
</evidence>
<dbReference type="STRING" id="542832.A0A3M6VPT3"/>
<feature type="domain" description="Orc1-like AAA ATPase" evidence="1">
    <location>
        <begin position="133"/>
        <end position="274"/>
    </location>
</feature>
<dbReference type="GO" id="GO:0003688">
    <property type="term" value="F:DNA replication origin binding"/>
    <property type="evidence" value="ECO:0007669"/>
    <property type="project" value="TreeGrafter"/>
</dbReference>
<dbReference type="AlphaFoldDB" id="A0A3M6VPT3"/>
<reference evidence="4 5" key="1">
    <citation type="submission" date="2018-06" db="EMBL/GenBank/DDBJ databases">
        <title>Comparative genomics of downy mildews reveals potential adaptations to biotrophy.</title>
        <authorList>
            <person name="Fletcher K."/>
            <person name="Klosterman S.J."/>
            <person name="Derevnina L."/>
            <person name="Martin F."/>
            <person name="Koike S."/>
            <person name="Reyes Chin-Wo S."/>
            <person name="Mou B."/>
            <person name="Michelmore R."/>
        </authorList>
    </citation>
    <scope>NUCLEOTIDE SEQUENCE [LARGE SCALE GENOMIC DNA]</scope>
    <source>
        <strain evidence="3 5">R13</strain>
        <strain evidence="2 4">R14</strain>
    </source>
</reference>
<dbReference type="EMBL" id="QKXF01000130">
    <property type="protein sequence ID" value="RQM16105.1"/>
    <property type="molecule type" value="Genomic_DNA"/>
</dbReference>
<keyword evidence="4" id="KW-1185">Reference proteome</keyword>
<dbReference type="VEuPathDB" id="FungiDB:DD237_005018"/>
<dbReference type="EMBL" id="QLLG01000048">
    <property type="protein sequence ID" value="RMX68888.1"/>
    <property type="molecule type" value="Genomic_DNA"/>
</dbReference>
<accession>A0A3M6VPT3</accession>
<evidence type="ECO:0000313" key="2">
    <source>
        <dbReference type="EMBL" id="RMX68888.1"/>
    </source>
</evidence>
<organism evidence="2 4">
    <name type="scientific">Peronospora effusa</name>
    <dbReference type="NCBI Taxonomy" id="542832"/>
    <lineage>
        <taxon>Eukaryota</taxon>
        <taxon>Sar</taxon>
        <taxon>Stramenopiles</taxon>
        <taxon>Oomycota</taxon>
        <taxon>Peronosporomycetes</taxon>
        <taxon>Peronosporales</taxon>
        <taxon>Peronosporaceae</taxon>
        <taxon>Peronospora</taxon>
    </lineage>
</organism>
<dbReference type="InterPro" id="IPR041664">
    <property type="entry name" value="AAA_16"/>
</dbReference>